<dbReference type="EMBL" id="KZ679680">
    <property type="protein sequence ID" value="PTB54481.1"/>
    <property type="molecule type" value="Genomic_DNA"/>
</dbReference>
<keyword evidence="3" id="KW-1185">Reference proteome</keyword>
<feature type="compositionally biased region" description="Polar residues" evidence="1">
    <location>
        <begin position="44"/>
        <end position="58"/>
    </location>
</feature>
<feature type="compositionally biased region" description="Basic residues" evidence="1">
    <location>
        <begin position="88"/>
        <end position="98"/>
    </location>
</feature>
<evidence type="ECO:0000313" key="2">
    <source>
        <dbReference type="EMBL" id="PTB54481.1"/>
    </source>
</evidence>
<gene>
    <name evidence="2" type="ORF">M431DRAFT_481712</name>
</gene>
<feature type="region of interest" description="Disordered" evidence="1">
    <location>
        <begin position="78"/>
        <end position="108"/>
    </location>
</feature>
<organism evidence="2 3">
    <name type="scientific">Trichoderma harzianum CBS 226.95</name>
    <dbReference type="NCBI Taxonomy" id="983964"/>
    <lineage>
        <taxon>Eukaryota</taxon>
        <taxon>Fungi</taxon>
        <taxon>Dikarya</taxon>
        <taxon>Ascomycota</taxon>
        <taxon>Pezizomycotina</taxon>
        <taxon>Sordariomycetes</taxon>
        <taxon>Hypocreomycetidae</taxon>
        <taxon>Hypocreales</taxon>
        <taxon>Hypocreaceae</taxon>
        <taxon>Trichoderma</taxon>
    </lineage>
</organism>
<sequence>MQCSQASSYFPHLILLQKSQRKRQEQQKERHGDSAWREAREDPNNGSVSAQKPTKNVTLELQKPRRMRPLFIRLQQNAKGPKNVSSKNGRRFARAKTRAKTEKERGQTGIVGRRKKNEARKSWTSFDKREWRWKKGMRRERERERAGTREKDVKAAVRCQGRSEKEKSLSVSRCAVLAILGQRRDEEEANAMRRARVDFGAGVAAAGHRYRYRDR</sequence>
<dbReference type="RefSeq" id="XP_024774158.1">
    <property type="nucleotide sequence ID" value="XM_024915978.1"/>
</dbReference>
<protein>
    <submittedName>
        <fullName evidence="2">Uncharacterized protein</fullName>
    </submittedName>
</protein>
<proteinExistence type="predicted"/>
<feature type="compositionally biased region" description="Polar residues" evidence="1">
    <location>
        <begin position="78"/>
        <end position="87"/>
    </location>
</feature>
<name>A0A2T4ABM5_TRIHA</name>
<dbReference type="GeneID" id="36624547"/>
<evidence type="ECO:0000313" key="3">
    <source>
        <dbReference type="Proteomes" id="UP000241690"/>
    </source>
</evidence>
<dbReference type="AlphaFoldDB" id="A0A2T4ABM5"/>
<accession>A0A2T4ABM5</accession>
<dbReference type="Proteomes" id="UP000241690">
    <property type="component" value="Unassembled WGS sequence"/>
</dbReference>
<feature type="compositionally biased region" description="Basic and acidic residues" evidence="1">
    <location>
        <begin position="22"/>
        <end position="43"/>
    </location>
</feature>
<reference evidence="2 3" key="1">
    <citation type="submission" date="2016-07" db="EMBL/GenBank/DDBJ databases">
        <title>Multiple horizontal gene transfer events from other fungi enriched the ability of initially mycotrophic Trichoderma (Ascomycota) to feed on dead plant biomass.</title>
        <authorList>
            <consortium name="DOE Joint Genome Institute"/>
            <person name="Aerts A."/>
            <person name="Atanasova L."/>
            <person name="Chenthamara K."/>
            <person name="Zhang J."/>
            <person name="Grujic M."/>
            <person name="Henrissat B."/>
            <person name="Kuo A."/>
            <person name="Salamov A."/>
            <person name="Lipzen A."/>
            <person name="Labutti K."/>
            <person name="Barry K."/>
            <person name="Miao Y."/>
            <person name="Rahimi M.J."/>
            <person name="Shen Q."/>
            <person name="Grigoriev I.V."/>
            <person name="Kubicek C.P."/>
            <person name="Druzhinina I.S."/>
        </authorList>
    </citation>
    <scope>NUCLEOTIDE SEQUENCE [LARGE SCALE GENOMIC DNA]</scope>
    <source>
        <strain evidence="2 3">CBS 226.95</strain>
    </source>
</reference>
<evidence type="ECO:0000256" key="1">
    <source>
        <dbReference type="SAM" id="MobiDB-lite"/>
    </source>
</evidence>
<feature type="region of interest" description="Disordered" evidence="1">
    <location>
        <begin position="1"/>
        <end position="58"/>
    </location>
</feature>